<evidence type="ECO:0000313" key="7">
    <source>
        <dbReference type="Proteomes" id="UP000033647"/>
    </source>
</evidence>
<evidence type="ECO:0000313" key="6">
    <source>
        <dbReference type="EMBL" id="KJX99390.1"/>
    </source>
</evidence>
<dbReference type="Gene3D" id="3.20.20.80">
    <property type="entry name" value="Glycosidases"/>
    <property type="match status" value="1"/>
</dbReference>
<dbReference type="SUPFAM" id="SSF51011">
    <property type="entry name" value="Glycosyl hydrolase domain"/>
    <property type="match status" value="1"/>
</dbReference>
<dbReference type="OrthoDB" id="1740265at2759"/>
<dbReference type="CDD" id="cd11333">
    <property type="entry name" value="AmyAc_SI_OligoGlu_DGase"/>
    <property type="match status" value="1"/>
</dbReference>
<dbReference type="InterPro" id="IPR006047">
    <property type="entry name" value="GH13_cat_dom"/>
</dbReference>
<dbReference type="GO" id="GO:0004556">
    <property type="term" value="F:alpha-amylase activity"/>
    <property type="evidence" value="ECO:0007669"/>
    <property type="project" value="TreeGrafter"/>
</dbReference>
<dbReference type="GO" id="GO:0004575">
    <property type="term" value="F:sucrose alpha-glucosidase activity"/>
    <property type="evidence" value="ECO:0007669"/>
    <property type="project" value="TreeGrafter"/>
</dbReference>
<dbReference type="Gene3D" id="2.60.40.1180">
    <property type="entry name" value="Golgi alpha-mannosidase II"/>
    <property type="match status" value="1"/>
</dbReference>
<sequence length="618" mass="71693">MRRLPNSSEKWAAERWREWHVDLITASRRSTKYYRASQVQGALSTMTHKWWKNATGYQIWPASFKDSNADGWGDIPGIISKLDHLKDLGVDLIWISPVYASPQHDFGYDVANYEAIDERYGSLEDVDNLIRESNKRGMKVIMDLVINHTSSQHAWFTESKKSQQNKYSDWYIWRNPKYDAHGTRRPPNNWANASQFGGGSAWEYVPERDQYYFHLCVREQPDLNWYNAEMRQAVYESAVEFWLKRGIAGFRVDIVGFYWKDPSFPDNDSGEELQPMEAKYIMNGPLVHVWLKEIRQKITESFGHDIVLIGELPMTSRDECLRYVSPESQELDMTLEMDVFLVGEDPNSTNCDRERMALPVIKDCIQKSQSLIDDGGWTTAFLENHDYGRSVSRFGPGDGPHRDAAAKMMALLVGTLSGTMFVYQGEEIGMTSPTHWKQHDWRDPADVRRMRELEEAGDFVSLEKWLHNARLWGRDNARTPVQWSAAQHAGFSDAEPWIRVNENYVEVNAADQVGRLGSVMEFWKGIIRLRKQHPEVLMHGRFSLLDRENEKIFTFLKSSRADERQQMKVVCNFSDDEVDLPTPYDLQQQIWELEPSTSPGGDPARLRPWEGRLYRLVA</sequence>
<gene>
    <name evidence="6" type="ORF">TI39_contig360g00001</name>
</gene>
<dbReference type="GO" id="GO:0005987">
    <property type="term" value="P:sucrose catabolic process"/>
    <property type="evidence" value="ECO:0007669"/>
    <property type="project" value="TreeGrafter"/>
</dbReference>
<dbReference type="FunFam" id="3.20.20.80:FF:000064">
    <property type="entry name" value="Oligo-1,6-glucosidase"/>
    <property type="match status" value="2"/>
</dbReference>
<keyword evidence="4" id="KW-0462">Maltose metabolism</keyword>
<dbReference type="PANTHER" id="PTHR10357">
    <property type="entry name" value="ALPHA-AMYLASE FAMILY MEMBER"/>
    <property type="match status" value="1"/>
</dbReference>
<dbReference type="AlphaFoldDB" id="A0A0F4GT52"/>
<accession>A0A0F4GT52</accession>
<organism evidence="6 7">
    <name type="scientific">Zymoseptoria brevis</name>
    <dbReference type="NCBI Taxonomy" id="1047168"/>
    <lineage>
        <taxon>Eukaryota</taxon>
        <taxon>Fungi</taxon>
        <taxon>Dikarya</taxon>
        <taxon>Ascomycota</taxon>
        <taxon>Pezizomycotina</taxon>
        <taxon>Dothideomycetes</taxon>
        <taxon>Dothideomycetidae</taxon>
        <taxon>Mycosphaerellales</taxon>
        <taxon>Mycosphaerellaceae</taxon>
        <taxon>Zymoseptoria</taxon>
    </lineage>
</organism>
<dbReference type="SMART" id="SM00642">
    <property type="entry name" value="Aamy"/>
    <property type="match status" value="1"/>
</dbReference>
<reference evidence="6 7" key="1">
    <citation type="submission" date="2015-03" db="EMBL/GenBank/DDBJ databases">
        <title>RNA-seq based gene annotation and comparative genomics of four Zymoseptoria species reveal species-specific pathogenicity related genes and transposable element activity.</title>
        <authorList>
            <person name="Grandaubert J."/>
            <person name="Bhattacharyya A."/>
            <person name="Stukenbrock E.H."/>
        </authorList>
    </citation>
    <scope>NUCLEOTIDE SEQUENCE [LARGE SCALE GENOMIC DNA]</scope>
    <source>
        <strain evidence="6 7">Zb18110</strain>
    </source>
</reference>
<dbReference type="InterPro" id="IPR045857">
    <property type="entry name" value="O16G_dom_2"/>
</dbReference>
<dbReference type="Pfam" id="PF00128">
    <property type="entry name" value="Alpha-amylase"/>
    <property type="match status" value="1"/>
</dbReference>
<protein>
    <submittedName>
        <fullName evidence="6">Alpha-glucosidase like protein</fullName>
    </submittedName>
</protein>
<dbReference type="PANTHER" id="PTHR10357:SF179">
    <property type="entry name" value="NEUTRAL AND BASIC AMINO ACID TRANSPORT PROTEIN RBAT"/>
    <property type="match status" value="1"/>
</dbReference>
<evidence type="ECO:0000259" key="5">
    <source>
        <dbReference type="SMART" id="SM00642"/>
    </source>
</evidence>
<dbReference type="GO" id="GO:0004574">
    <property type="term" value="F:oligo-1,6-glucosidase activity"/>
    <property type="evidence" value="ECO:0007669"/>
    <property type="project" value="TreeGrafter"/>
</dbReference>
<proteinExistence type="inferred from homology"/>
<evidence type="ECO:0000256" key="2">
    <source>
        <dbReference type="ARBA" id="ARBA00022801"/>
    </source>
</evidence>
<comment type="caution">
    <text evidence="6">The sequence shown here is derived from an EMBL/GenBank/DDBJ whole genome shotgun (WGS) entry which is preliminary data.</text>
</comment>
<evidence type="ECO:0000256" key="3">
    <source>
        <dbReference type="ARBA" id="ARBA00023295"/>
    </source>
</evidence>
<dbReference type="InterPro" id="IPR017853">
    <property type="entry name" value="GH"/>
</dbReference>
<dbReference type="InterPro" id="IPR013780">
    <property type="entry name" value="Glyco_hydro_b"/>
</dbReference>
<dbReference type="SUPFAM" id="SSF51445">
    <property type="entry name" value="(Trans)glycosidases"/>
    <property type="match status" value="1"/>
</dbReference>
<evidence type="ECO:0000256" key="4">
    <source>
        <dbReference type="ARBA" id="ARBA00026248"/>
    </source>
</evidence>
<dbReference type="STRING" id="1047168.A0A0F4GT52"/>
<dbReference type="EMBL" id="LAFY01000352">
    <property type="protein sequence ID" value="KJX99390.1"/>
    <property type="molecule type" value="Genomic_DNA"/>
</dbReference>
<feature type="domain" description="Glycosyl hydrolase family 13 catalytic" evidence="5">
    <location>
        <begin position="58"/>
        <end position="478"/>
    </location>
</feature>
<keyword evidence="3" id="KW-0326">Glycosidase</keyword>
<keyword evidence="2" id="KW-0378">Hydrolase</keyword>
<dbReference type="GO" id="GO:0000025">
    <property type="term" value="P:maltose catabolic process"/>
    <property type="evidence" value="ECO:0007669"/>
    <property type="project" value="TreeGrafter"/>
</dbReference>
<dbReference type="Proteomes" id="UP000033647">
    <property type="component" value="Unassembled WGS sequence"/>
</dbReference>
<dbReference type="GO" id="GO:0033934">
    <property type="term" value="F:glucan 1,4-alpha-maltotriohydrolase activity"/>
    <property type="evidence" value="ECO:0007669"/>
    <property type="project" value="TreeGrafter"/>
</dbReference>
<name>A0A0F4GT52_9PEZI</name>
<dbReference type="Gene3D" id="3.90.400.10">
    <property type="entry name" value="Oligo-1,6-glucosidase, Domain 2"/>
    <property type="match status" value="1"/>
</dbReference>
<comment type="similarity">
    <text evidence="1">Belongs to the glycosyl hydrolase 13 family.</text>
</comment>
<evidence type="ECO:0000256" key="1">
    <source>
        <dbReference type="ARBA" id="ARBA00008061"/>
    </source>
</evidence>
<keyword evidence="7" id="KW-1185">Reference proteome</keyword>